<dbReference type="GO" id="GO:0045595">
    <property type="term" value="P:regulation of cell differentiation"/>
    <property type="evidence" value="ECO:0007669"/>
    <property type="project" value="TreeGrafter"/>
</dbReference>
<dbReference type="InterPro" id="IPR039680">
    <property type="entry name" value="PLEKHB1/2"/>
</dbReference>
<gene>
    <name evidence="4" type="ORF">EGW08_006935</name>
</gene>
<feature type="domain" description="PH" evidence="3">
    <location>
        <begin position="7"/>
        <end position="116"/>
    </location>
</feature>
<comment type="caution">
    <text evidence="4">The sequence shown here is derived from an EMBL/GenBank/DDBJ whole genome shotgun (WGS) entry which is preliminary data.</text>
</comment>
<protein>
    <recommendedName>
        <fullName evidence="3">PH domain-containing protein</fullName>
    </recommendedName>
</protein>
<dbReference type="OrthoDB" id="2157866at2759"/>
<dbReference type="AlphaFoldDB" id="A0A3S1BJI8"/>
<reference evidence="4 5" key="1">
    <citation type="submission" date="2019-01" db="EMBL/GenBank/DDBJ databases">
        <title>A draft genome assembly of the solar-powered sea slug Elysia chlorotica.</title>
        <authorList>
            <person name="Cai H."/>
            <person name="Li Q."/>
            <person name="Fang X."/>
            <person name="Li J."/>
            <person name="Curtis N.E."/>
            <person name="Altenburger A."/>
            <person name="Shibata T."/>
            <person name="Feng M."/>
            <person name="Maeda T."/>
            <person name="Schwartz J.A."/>
            <person name="Shigenobu S."/>
            <person name="Lundholm N."/>
            <person name="Nishiyama T."/>
            <person name="Yang H."/>
            <person name="Hasebe M."/>
            <person name="Li S."/>
            <person name="Pierce S.K."/>
            <person name="Wang J."/>
        </authorList>
    </citation>
    <scope>NUCLEOTIDE SEQUENCE [LARGE SCALE GENOMIC DNA]</scope>
    <source>
        <strain evidence="4">EC2010</strain>
        <tissue evidence="4">Whole organism of an adult</tissue>
    </source>
</reference>
<dbReference type="PANTHER" id="PTHR14309:SF10">
    <property type="entry name" value="PH DOMAIN-CONTAINING PROTEIN"/>
    <property type="match status" value="1"/>
</dbReference>
<evidence type="ECO:0000313" key="4">
    <source>
        <dbReference type="EMBL" id="RUS85288.1"/>
    </source>
</evidence>
<evidence type="ECO:0000256" key="1">
    <source>
        <dbReference type="ARBA" id="ARBA00004370"/>
    </source>
</evidence>
<dbReference type="EMBL" id="RQTK01000175">
    <property type="protein sequence ID" value="RUS85288.1"/>
    <property type="molecule type" value="Genomic_DNA"/>
</dbReference>
<name>A0A3S1BJI8_ELYCH</name>
<dbReference type="Gene3D" id="2.30.29.30">
    <property type="entry name" value="Pleckstrin-homology domain (PH domain)/Phosphotyrosine-binding domain (PTB)"/>
    <property type="match status" value="1"/>
</dbReference>
<dbReference type="GO" id="GO:0016020">
    <property type="term" value="C:membrane"/>
    <property type="evidence" value="ECO:0007669"/>
    <property type="project" value="UniProtKB-SubCell"/>
</dbReference>
<dbReference type="Pfam" id="PF00169">
    <property type="entry name" value="PH"/>
    <property type="match status" value="1"/>
</dbReference>
<dbReference type="Proteomes" id="UP000271974">
    <property type="component" value="Unassembled WGS sequence"/>
</dbReference>
<sequence>MASGGFDIAKAGWLYRQSSVLRRWKKHWFVLDRQGDLRYFDNPDTPRAEERIVIRAAVTHVNSGKQCRSADPPDAHGYTKEGFLELIMKDKESMLLCAESVDDMRAWQIALEEARTLGFEARHPGVMNTSTIVAPPGYSPYGYSYAYSYPGQVVSQVGYPMHPGTQVVQSPYGTTTIVNGQPAQQIVYVEDCPRRRRHYRGGIYPFPIFFW</sequence>
<evidence type="ECO:0000256" key="2">
    <source>
        <dbReference type="ARBA" id="ARBA00023136"/>
    </source>
</evidence>
<accession>A0A3S1BJI8</accession>
<keyword evidence="2" id="KW-0472">Membrane</keyword>
<evidence type="ECO:0000313" key="5">
    <source>
        <dbReference type="Proteomes" id="UP000271974"/>
    </source>
</evidence>
<dbReference type="InterPro" id="IPR001849">
    <property type="entry name" value="PH_domain"/>
</dbReference>
<keyword evidence="5" id="KW-1185">Reference proteome</keyword>
<dbReference type="SMART" id="SM00233">
    <property type="entry name" value="PH"/>
    <property type="match status" value="1"/>
</dbReference>
<dbReference type="FunFam" id="2.30.29.30:FF:000073">
    <property type="entry name" value="Pleckstrin homology domain-containing family B member 2"/>
    <property type="match status" value="1"/>
</dbReference>
<organism evidence="4 5">
    <name type="scientific">Elysia chlorotica</name>
    <name type="common">Eastern emerald elysia</name>
    <name type="synonym">Sea slug</name>
    <dbReference type="NCBI Taxonomy" id="188477"/>
    <lineage>
        <taxon>Eukaryota</taxon>
        <taxon>Metazoa</taxon>
        <taxon>Spiralia</taxon>
        <taxon>Lophotrochozoa</taxon>
        <taxon>Mollusca</taxon>
        <taxon>Gastropoda</taxon>
        <taxon>Heterobranchia</taxon>
        <taxon>Euthyneura</taxon>
        <taxon>Panpulmonata</taxon>
        <taxon>Sacoglossa</taxon>
        <taxon>Placobranchoidea</taxon>
        <taxon>Plakobranchidae</taxon>
        <taxon>Elysia</taxon>
    </lineage>
</organism>
<dbReference type="STRING" id="188477.A0A3S1BJI8"/>
<comment type="subcellular location">
    <subcellularLocation>
        <location evidence="1">Membrane</location>
    </subcellularLocation>
</comment>
<dbReference type="InterPro" id="IPR011993">
    <property type="entry name" value="PH-like_dom_sf"/>
</dbReference>
<proteinExistence type="predicted"/>
<dbReference type="SUPFAM" id="SSF50729">
    <property type="entry name" value="PH domain-like"/>
    <property type="match status" value="1"/>
</dbReference>
<evidence type="ECO:0000259" key="3">
    <source>
        <dbReference type="PROSITE" id="PS50003"/>
    </source>
</evidence>
<dbReference type="PANTHER" id="PTHR14309">
    <property type="entry name" value="EXPRESSED PROTEIN"/>
    <property type="match status" value="1"/>
</dbReference>
<dbReference type="PROSITE" id="PS50003">
    <property type="entry name" value="PH_DOMAIN"/>
    <property type="match status" value="1"/>
</dbReference>